<gene>
    <name evidence="1" type="ORF">PSON_ATCC_30995.1.T1510027</name>
</gene>
<organism evidence="1 2">
    <name type="scientific">Paramecium sonneborni</name>
    <dbReference type="NCBI Taxonomy" id="65129"/>
    <lineage>
        <taxon>Eukaryota</taxon>
        <taxon>Sar</taxon>
        <taxon>Alveolata</taxon>
        <taxon>Ciliophora</taxon>
        <taxon>Intramacronucleata</taxon>
        <taxon>Oligohymenophorea</taxon>
        <taxon>Peniculida</taxon>
        <taxon>Parameciidae</taxon>
        <taxon>Paramecium</taxon>
    </lineage>
</organism>
<name>A0A8S1R994_9CILI</name>
<reference evidence="1" key="1">
    <citation type="submission" date="2021-01" db="EMBL/GenBank/DDBJ databases">
        <authorList>
            <consortium name="Genoscope - CEA"/>
            <person name="William W."/>
        </authorList>
    </citation>
    <scope>NUCLEOTIDE SEQUENCE</scope>
</reference>
<evidence type="ECO:0000313" key="1">
    <source>
        <dbReference type="EMBL" id="CAD8124428.1"/>
    </source>
</evidence>
<dbReference type="EMBL" id="CAJJDN010000151">
    <property type="protein sequence ID" value="CAD8124428.1"/>
    <property type="molecule type" value="Genomic_DNA"/>
</dbReference>
<evidence type="ECO:0000313" key="2">
    <source>
        <dbReference type="Proteomes" id="UP000692954"/>
    </source>
</evidence>
<comment type="caution">
    <text evidence="1">The sequence shown here is derived from an EMBL/GenBank/DDBJ whole genome shotgun (WGS) entry which is preliminary data.</text>
</comment>
<proteinExistence type="predicted"/>
<keyword evidence="2" id="KW-1185">Reference proteome</keyword>
<dbReference type="AlphaFoldDB" id="A0A8S1R994"/>
<protein>
    <submittedName>
        <fullName evidence="1">Uncharacterized protein</fullName>
    </submittedName>
</protein>
<accession>A0A8S1R994</accession>
<sequence>MLEINLNFVKCLIYINCYTSILKEQMFGAQVENSLVLKKR</sequence>
<dbReference type="Proteomes" id="UP000692954">
    <property type="component" value="Unassembled WGS sequence"/>
</dbReference>